<feature type="transmembrane region" description="Helical" evidence="7">
    <location>
        <begin position="268"/>
        <end position="291"/>
    </location>
</feature>
<comment type="caution">
    <text evidence="9">The sequence shown here is derived from an EMBL/GenBank/DDBJ whole genome shotgun (WGS) entry which is preliminary data.</text>
</comment>
<evidence type="ECO:0000256" key="1">
    <source>
        <dbReference type="ARBA" id="ARBA00004651"/>
    </source>
</evidence>
<keyword evidence="10" id="KW-1185">Reference proteome</keyword>
<dbReference type="Pfam" id="PF09815">
    <property type="entry name" value="XK-related"/>
    <property type="match status" value="1"/>
</dbReference>
<keyword evidence="4 7" id="KW-0812">Transmembrane</keyword>
<keyword evidence="6 7" id="KW-0472">Membrane</keyword>
<dbReference type="GO" id="GO:0005886">
    <property type="term" value="C:plasma membrane"/>
    <property type="evidence" value="ECO:0007669"/>
    <property type="project" value="UniProtKB-SubCell"/>
</dbReference>
<evidence type="ECO:0000256" key="3">
    <source>
        <dbReference type="ARBA" id="ARBA00022475"/>
    </source>
</evidence>
<keyword evidence="5 7" id="KW-1133">Transmembrane helix</keyword>
<dbReference type="InterPro" id="IPR050895">
    <property type="entry name" value="XK-related_scramblase"/>
</dbReference>
<feature type="transmembrane region" description="Helical" evidence="7">
    <location>
        <begin position="340"/>
        <end position="358"/>
    </location>
</feature>
<dbReference type="AlphaFoldDB" id="A0A6G0HLI4"/>
<keyword evidence="3" id="KW-1003">Cell membrane</keyword>
<evidence type="ECO:0000313" key="10">
    <source>
        <dbReference type="Proteomes" id="UP000424527"/>
    </source>
</evidence>
<feature type="transmembrane region" description="Helical" evidence="7">
    <location>
        <begin position="56"/>
        <end position="78"/>
    </location>
</feature>
<feature type="region of interest" description="Disordered" evidence="8">
    <location>
        <begin position="400"/>
        <end position="419"/>
    </location>
</feature>
<feature type="transmembrane region" description="Helical" evidence="7">
    <location>
        <begin position="311"/>
        <end position="328"/>
    </location>
</feature>
<protein>
    <recommendedName>
        <fullName evidence="7">XK-related protein</fullName>
    </recommendedName>
</protein>
<dbReference type="Proteomes" id="UP000424527">
    <property type="component" value="Unassembled WGS sequence"/>
</dbReference>
<gene>
    <name evidence="9" type="ORF">D5F01_LYC22048</name>
</gene>
<evidence type="ECO:0000256" key="6">
    <source>
        <dbReference type="ARBA" id="ARBA00023136"/>
    </source>
</evidence>
<name>A0A6G0HLI4_LARCR</name>
<evidence type="ECO:0000256" key="8">
    <source>
        <dbReference type="SAM" id="MobiDB-lite"/>
    </source>
</evidence>
<sequence length="427" mass="48569">MAPELPDSTTKLSTTAFLPDLQKAATFLPSSQDNLLNKMTDGSETAPENQYTKLRWLLTIAGLIFYVVDIWTDVLLALKYFQEKHFVWTGLTLMFVLAGLLVTQIFSYAWYSGDMNDPEEKKNVPSMSKGGFAALHVFGMGIFTRYYHLLKQGFKVVWTSNSSSDEEKKAVHHKLFCLAADLSMLKLFESFIESVPQLLLQLYIVMGRTECSVMQCLSMVFSFFNVAWALVDYRRCLRRSLPQTTEMPSGLPTAVYLFYKLCTITSHILSCTLLLILSTYSTIALTILWLLGTIWAHSLKTNFCSSRSLEFLYRAVIGVILTFTFFNVKGQNTRAEMIIYYLIHSYINISALILLALFKPELMMTTFLLTVIGLIVGCSVLGLVFLVLYYLFLHPKETEPRVSDEVDGPGNNTRNETNKRIRNFIQP</sequence>
<comment type="similarity">
    <text evidence="2 7">Belongs to the XK family.</text>
</comment>
<proteinExistence type="inferred from homology"/>
<evidence type="ECO:0000313" key="9">
    <source>
        <dbReference type="EMBL" id="KAE8279917.1"/>
    </source>
</evidence>
<dbReference type="PANTHER" id="PTHR16024">
    <property type="entry name" value="XK-RELATED PROTEIN"/>
    <property type="match status" value="1"/>
</dbReference>
<evidence type="ECO:0000256" key="2">
    <source>
        <dbReference type="ARBA" id="ARBA00008789"/>
    </source>
</evidence>
<organism evidence="9 10">
    <name type="scientific">Larimichthys crocea</name>
    <name type="common">Large yellow croaker</name>
    <name type="synonym">Pseudosciaena crocea</name>
    <dbReference type="NCBI Taxonomy" id="215358"/>
    <lineage>
        <taxon>Eukaryota</taxon>
        <taxon>Metazoa</taxon>
        <taxon>Chordata</taxon>
        <taxon>Craniata</taxon>
        <taxon>Vertebrata</taxon>
        <taxon>Euteleostomi</taxon>
        <taxon>Actinopterygii</taxon>
        <taxon>Neopterygii</taxon>
        <taxon>Teleostei</taxon>
        <taxon>Neoteleostei</taxon>
        <taxon>Acanthomorphata</taxon>
        <taxon>Eupercaria</taxon>
        <taxon>Sciaenidae</taxon>
        <taxon>Larimichthys</taxon>
    </lineage>
</organism>
<evidence type="ECO:0000256" key="7">
    <source>
        <dbReference type="RuleBase" id="RU910716"/>
    </source>
</evidence>
<feature type="transmembrane region" description="Helical" evidence="7">
    <location>
        <begin position="131"/>
        <end position="150"/>
    </location>
</feature>
<evidence type="ECO:0000256" key="4">
    <source>
        <dbReference type="ARBA" id="ARBA00022692"/>
    </source>
</evidence>
<dbReference type="EMBL" id="REGW02000022">
    <property type="protein sequence ID" value="KAE8279917.1"/>
    <property type="molecule type" value="Genomic_DNA"/>
</dbReference>
<accession>A0A6G0HLI4</accession>
<evidence type="ECO:0000256" key="5">
    <source>
        <dbReference type="ARBA" id="ARBA00022989"/>
    </source>
</evidence>
<dbReference type="PANTHER" id="PTHR16024:SF13">
    <property type="entry name" value="XK-RELATED PROTEIN 9"/>
    <property type="match status" value="1"/>
</dbReference>
<feature type="transmembrane region" description="Helical" evidence="7">
    <location>
        <begin position="90"/>
        <end position="111"/>
    </location>
</feature>
<comment type="subcellular location">
    <subcellularLocation>
        <location evidence="1">Cell membrane</location>
        <topology evidence="1">Multi-pass membrane protein</topology>
    </subcellularLocation>
    <subcellularLocation>
        <location evidence="7">Membrane</location>
        <topology evidence="7">Multi-pass membrane protein</topology>
    </subcellularLocation>
</comment>
<feature type="transmembrane region" description="Helical" evidence="7">
    <location>
        <begin position="364"/>
        <end position="392"/>
    </location>
</feature>
<dbReference type="InterPro" id="IPR018629">
    <property type="entry name" value="XK-rel"/>
</dbReference>
<reference evidence="9 10" key="1">
    <citation type="submission" date="2019-07" db="EMBL/GenBank/DDBJ databases">
        <title>Chromosome genome assembly for large yellow croaker.</title>
        <authorList>
            <person name="Xiao S."/>
        </authorList>
    </citation>
    <scope>NUCLEOTIDE SEQUENCE [LARGE SCALE GENOMIC DNA]</scope>
    <source>
        <strain evidence="9">JMULYC20181020</strain>
        <tissue evidence="9">Muscle</tissue>
    </source>
</reference>